<dbReference type="InterPro" id="IPR006597">
    <property type="entry name" value="Sel1-like"/>
</dbReference>
<reference evidence="2 3" key="1">
    <citation type="journal article" date="2019" name="Environ. Microbiol.">
        <title>At the nexus of three kingdoms: the genome of the mycorrhizal fungus Gigaspora margarita provides insights into plant, endobacterial and fungal interactions.</title>
        <authorList>
            <person name="Venice F."/>
            <person name="Ghignone S."/>
            <person name="Salvioli di Fossalunga A."/>
            <person name="Amselem J."/>
            <person name="Novero M."/>
            <person name="Xianan X."/>
            <person name="Sedzielewska Toro K."/>
            <person name="Morin E."/>
            <person name="Lipzen A."/>
            <person name="Grigoriev I.V."/>
            <person name="Henrissat B."/>
            <person name="Martin F.M."/>
            <person name="Bonfante P."/>
        </authorList>
    </citation>
    <scope>NUCLEOTIDE SEQUENCE [LARGE SCALE GENOMIC DNA]</scope>
    <source>
        <strain evidence="2 3">BEG34</strain>
    </source>
</reference>
<evidence type="ECO:0000313" key="2">
    <source>
        <dbReference type="EMBL" id="KAF0558393.1"/>
    </source>
</evidence>
<name>A0A8H4B424_GIGMA</name>
<gene>
    <name evidence="2" type="ORF">F8M41_009284</name>
</gene>
<dbReference type="OrthoDB" id="27934at2759"/>
<dbReference type="Gene3D" id="1.25.40.10">
    <property type="entry name" value="Tetratricopeptide repeat domain"/>
    <property type="match status" value="1"/>
</dbReference>
<dbReference type="InterPro" id="IPR050767">
    <property type="entry name" value="Sel1_AlgK"/>
</dbReference>
<keyword evidence="3" id="KW-1185">Reference proteome</keyword>
<dbReference type="PANTHER" id="PTHR11102">
    <property type="entry name" value="SEL-1-LIKE PROTEIN"/>
    <property type="match status" value="1"/>
</dbReference>
<proteinExistence type="inferred from homology"/>
<comment type="similarity">
    <text evidence="1">Belongs to the sel-1 family.</text>
</comment>
<dbReference type="EMBL" id="WTPW01000021">
    <property type="protein sequence ID" value="KAF0558393.1"/>
    <property type="molecule type" value="Genomic_DNA"/>
</dbReference>
<evidence type="ECO:0000256" key="1">
    <source>
        <dbReference type="ARBA" id="ARBA00038101"/>
    </source>
</evidence>
<dbReference type="Proteomes" id="UP000439903">
    <property type="component" value="Unassembled WGS sequence"/>
</dbReference>
<dbReference type="SMART" id="SM00671">
    <property type="entry name" value="SEL1"/>
    <property type="match status" value="2"/>
</dbReference>
<keyword evidence="2" id="KW-0808">Transferase</keyword>
<comment type="caution">
    <text evidence="2">The sequence shown here is derived from an EMBL/GenBank/DDBJ whole genome shotgun (WGS) entry which is preliminary data.</text>
</comment>
<dbReference type="AlphaFoldDB" id="A0A8H4B424"/>
<evidence type="ECO:0000313" key="3">
    <source>
        <dbReference type="Proteomes" id="UP000439903"/>
    </source>
</evidence>
<dbReference type="InterPro" id="IPR011990">
    <property type="entry name" value="TPR-like_helical_dom_sf"/>
</dbReference>
<dbReference type="Pfam" id="PF08238">
    <property type="entry name" value="Sel1"/>
    <property type="match status" value="2"/>
</dbReference>
<organism evidence="2 3">
    <name type="scientific">Gigaspora margarita</name>
    <dbReference type="NCBI Taxonomy" id="4874"/>
    <lineage>
        <taxon>Eukaryota</taxon>
        <taxon>Fungi</taxon>
        <taxon>Fungi incertae sedis</taxon>
        <taxon>Mucoromycota</taxon>
        <taxon>Glomeromycotina</taxon>
        <taxon>Glomeromycetes</taxon>
        <taxon>Diversisporales</taxon>
        <taxon>Gigasporaceae</taxon>
        <taxon>Gigaspora</taxon>
    </lineage>
</organism>
<protein>
    <submittedName>
        <fullName evidence="2">Calmodulin-dependent protein kinase</fullName>
    </submittedName>
</protein>
<dbReference type="PANTHER" id="PTHR11102:SF160">
    <property type="entry name" value="ERAD-ASSOCIATED E3 UBIQUITIN-PROTEIN LIGASE COMPONENT HRD3"/>
    <property type="match status" value="1"/>
</dbReference>
<dbReference type="SUPFAM" id="SSF81901">
    <property type="entry name" value="HCP-like"/>
    <property type="match status" value="1"/>
</dbReference>
<keyword evidence="2" id="KW-0418">Kinase</keyword>
<accession>A0A8H4B424</accession>
<sequence length="243" mass="28510">MSNEESLFAAFNNQIEECTAEKNELLNKDVFRNQVSNPLQQARFSLHDNKLQDFLNKTIEELCKIYNELKTNNQIDSFLIFNETYNFLDQKQQTLEDIINLCIDNKTNSILLNILSDLYLPNNESIIDCQKLADIGNSYKMNNLGKCYEYGLGIEKDEFKAFIHYQKSSEMGNINGAYNVGYCYQYGIGVEIDDYNAFIYYKKSMEMKHYERNYEYGKCLHCNSCTQDFSQVSEERFKLYKGI</sequence>
<dbReference type="GO" id="GO:0016301">
    <property type="term" value="F:kinase activity"/>
    <property type="evidence" value="ECO:0007669"/>
    <property type="project" value="UniProtKB-KW"/>
</dbReference>